<dbReference type="RefSeq" id="XP_041292935.1">
    <property type="nucleotide sequence ID" value="XM_041441496.1"/>
</dbReference>
<feature type="compositionally biased region" description="Polar residues" evidence="1">
    <location>
        <begin position="209"/>
        <end position="222"/>
    </location>
</feature>
<reference evidence="2" key="1">
    <citation type="journal article" date="2020" name="New Phytol.">
        <title>Comparative genomics reveals dynamic genome evolution in host specialist ectomycorrhizal fungi.</title>
        <authorList>
            <person name="Lofgren L.A."/>
            <person name="Nguyen N.H."/>
            <person name="Vilgalys R."/>
            <person name="Ruytinx J."/>
            <person name="Liao H.L."/>
            <person name="Branco S."/>
            <person name="Kuo A."/>
            <person name="LaButti K."/>
            <person name="Lipzen A."/>
            <person name="Andreopoulos W."/>
            <person name="Pangilinan J."/>
            <person name="Riley R."/>
            <person name="Hundley H."/>
            <person name="Na H."/>
            <person name="Barry K."/>
            <person name="Grigoriev I.V."/>
            <person name="Stajich J.E."/>
            <person name="Kennedy P.G."/>
        </authorList>
    </citation>
    <scope>NUCLEOTIDE SEQUENCE</scope>
    <source>
        <strain evidence="2">FC423</strain>
    </source>
</reference>
<dbReference type="AlphaFoldDB" id="A0A9P7F814"/>
<dbReference type="GeneID" id="64703755"/>
<name>A0A9P7F814_9AGAM</name>
<feature type="region of interest" description="Disordered" evidence="1">
    <location>
        <begin position="137"/>
        <end position="237"/>
    </location>
</feature>
<proteinExistence type="predicted"/>
<accession>A0A9P7F814</accession>
<keyword evidence="3" id="KW-1185">Reference proteome</keyword>
<dbReference type="OrthoDB" id="10532028at2759"/>
<dbReference type="EMBL" id="JABBWM010000027">
    <property type="protein sequence ID" value="KAG2108490.1"/>
    <property type="molecule type" value="Genomic_DNA"/>
</dbReference>
<evidence type="ECO:0000313" key="2">
    <source>
        <dbReference type="EMBL" id="KAG2108490.1"/>
    </source>
</evidence>
<evidence type="ECO:0000313" key="3">
    <source>
        <dbReference type="Proteomes" id="UP000823399"/>
    </source>
</evidence>
<comment type="caution">
    <text evidence="2">The sequence shown here is derived from an EMBL/GenBank/DDBJ whole genome shotgun (WGS) entry which is preliminary data.</text>
</comment>
<gene>
    <name evidence="2" type="ORF">F5147DRAFT_773686</name>
</gene>
<evidence type="ECO:0000256" key="1">
    <source>
        <dbReference type="SAM" id="MobiDB-lite"/>
    </source>
</evidence>
<organism evidence="2 3">
    <name type="scientific">Suillus discolor</name>
    <dbReference type="NCBI Taxonomy" id="1912936"/>
    <lineage>
        <taxon>Eukaryota</taxon>
        <taxon>Fungi</taxon>
        <taxon>Dikarya</taxon>
        <taxon>Basidiomycota</taxon>
        <taxon>Agaricomycotina</taxon>
        <taxon>Agaricomycetes</taxon>
        <taxon>Agaricomycetidae</taxon>
        <taxon>Boletales</taxon>
        <taxon>Suillineae</taxon>
        <taxon>Suillaceae</taxon>
        <taxon>Suillus</taxon>
    </lineage>
</organism>
<sequence>MYALDTTALMTDARYQSTVVPVAAKRTMKCSTCGSYDPPAVHVCPGPTAPNEDDTAKAISTSPIPFLDISSIFCLERYVCIPLLASFRLSTEPLKFTPTPLPDSYRARPAKQASIPNIKIPNGSMPAMQLTRRISQTLSPRMPEVLPSKSSTTRRSGPTREPAPTTLRRRKQHQTTVTLHRTNKEVRVGVWGRHAPTATQKQRIERTHQAQSSLDTQTNPFSPSDGDSVLAPPGLIT</sequence>
<protein>
    <submittedName>
        <fullName evidence="2">Uncharacterized protein</fullName>
    </submittedName>
</protein>
<dbReference type="Proteomes" id="UP000823399">
    <property type="component" value="Unassembled WGS sequence"/>
</dbReference>